<dbReference type="AlphaFoldDB" id="A0A521FYE2"/>
<feature type="region of interest" description="Disordered" evidence="1">
    <location>
        <begin position="33"/>
        <end position="56"/>
    </location>
</feature>
<keyword evidence="2" id="KW-0732">Signal</keyword>
<evidence type="ECO:0000256" key="2">
    <source>
        <dbReference type="SAM" id="SignalP"/>
    </source>
</evidence>
<gene>
    <name evidence="3" type="ORF">CDV28_1617</name>
</gene>
<feature type="compositionally biased region" description="Basic and acidic residues" evidence="1">
    <location>
        <begin position="33"/>
        <end position="55"/>
    </location>
</feature>
<accession>A0A521FYE2</accession>
<sequence length="148" mass="17581">MNTLRFVKFCAIAAAGLCLSFVFTNESSARERETQYNSTQERRYQQKNARQERRGSYFNDNGYTHLNIPARHYPRLGECRIWYPDRQRSSRIRCGQTPPRGAWLIQHPRNRPRHVYVNVYEPQSRGIVFSIGEFEIRSGAFLREMPHR</sequence>
<organism evidence="3 4">
    <name type="scientific">Candidatus Electronema aureum</name>
    <dbReference type="NCBI Taxonomy" id="2005002"/>
    <lineage>
        <taxon>Bacteria</taxon>
        <taxon>Pseudomonadati</taxon>
        <taxon>Thermodesulfobacteriota</taxon>
        <taxon>Desulfobulbia</taxon>
        <taxon>Desulfobulbales</taxon>
        <taxon>Desulfobulbaceae</taxon>
        <taxon>Candidatus Electronema</taxon>
    </lineage>
</organism>
<evidence type="ECO:0000313" key="4">
    <source>
        <dbReference type="Proteomes" id="UP000316238"/>
    </source>
</evidence>
<protein>
    <submittedName>
        <fullName evidence="3">Uncharacterized protein</fullName>
    </submittedName>
</protein>
<dbReference type="EMBL" id="NQJD01000061">
    <property type="protein sequence ID" value="TAA73772.1"/>
    <property type="molecule type" value="Genomic_DNA"/>
</dbReference>
<name>A0A521FYE2_9BACT</name>
<feature type="signal peptide" evidence="2">
    <location>
        <begin position="1"/>
        <end position="29"/>
    </location>
</feature>
<comment type="caution">
    <text evidence="3">The sequence shown here is derived from an EMBL/GenBank/DDBJ whole genome shotgun (WGS) entry which is preliminary data.</text>
</comment>
<keyword evidence="4" id="KW-1185">Reference proteome</keyword>
<feature type="chain" id="PRO_5022104109" evidence="2">
    <location>
        <begin position="30"/>
        <end position="148"/>
    </location>
</feature>
<proteinExistence type="predicted"/>
<dbReference type="Proteomes" id="UP000316238">
    <property type="component" value="Unassembled WGS sequence"/>
</dbReference>
<reference evidence="3" key="1">
    <citation type="submission" date="2017-07" db="EMBL/GenBank/DDBJ databases">
        <title>The cable genome - Insights into the physiology and evolution of filamentous bacteria capable of sulfide oxidation via long distance electron transfer.</title>
        <authorList>
            <person name="Thorup C."/>
            <person name="Bjerg J.T."/>
            <person name="Schreiber L."/>
            <person name="Nielsen L.P."/>
            <person name="Kjeldsen K.U."/>
            <person name="Boesen T."/>
            <person name="Boggild A."/>
            <person name="Meysman F."/>
            <person name="Geelhoed J."/>
            <person name="Schramm A."/>
        </authorList>
    </citation>
    <scope>NUCLEOTIDE SEQUENCE [LARGE SCALE GENOMIC DNA]</scope>
    <source>
        <strain evidence="3">GS</strain>
    </source>
</reference>
<evidence type="ECO:0000313" key="3">
    <source>
        <dbReference type="EMBL" id="TAA73772.1"/>
    </source>
</evidence>
<evidence type="ECO:0000256" key="1">
    <source>
        <dbReference type="SAM" id="MobiDB-lite"/>
    </source>
</evidence>